<dbReference type="InterPro" id="IPR000477">
    <property type="entry name" value="RT_dom"/>
</dbReference>
<dbReference type="PANTHER" id="PTHR33064:SF37">
    <property type="entry name" value="RIBONUCLEASE H"/>
    <property type="match status" value="1"/>
</dbReference>
<dbReference type="InterPro" id="IPR043128">
    <property type="entry name" value="Rev_trsase/Diguanyl_cyclase"/>
</dbReference>
<dbReference type="Proteomes" id="UP000299102">
    <property type="component" value="Unassembled WGS sequence"/>
</dbReference>
<sequence length="367" mass="40888">MATVFQDLPIEDFGEFYENYETLAALKNWTEQQTKAGLTLYTAGPAKLFLKTIDTTRQGDRREAAQNRPKWRPLLVSRPRRLATLRGTDETELAPNGPRRRSATSTFGELCATSTSIGSSGKRKGTAAVNRLQGGQPLSDEAVRHMNTGSTKKGLHAPLVSHTPARTEQKLASAVMTYFEDRVGRNEKYLSACNLALISMPVKQWKMVVAEDRSNTAFVTPSRIFEFTVVPYELKTSQANFHRMMDTVLAGIKYRNAIVYVDDVVVYGETFEEFCNALRDALNRFREANLMVKSSKCSFGYESVTVLGYEVSEEGVRPSRKKLDAVLQLERPTTAKSLNASGEALGASLIQGEREMKEMHAATYASR</sequence>
<dbReference type="Pfam" id="PF00078">
    <property type="entry name" value="RVT_1"/>
    <property type="match status" value="1"/>
</dbReference>
<protein>
    <submittedName>
        <fullName evidence="3">Transposon Tf2-9 polyprotein</fullName>
    </submittedName>
</protein>
<dbReference type="STRING" id="151549.A0A4C1VRN1"/>
<dbReference type="GO" id="GO:0071897">
    <property type="term" value="P:DNA biosynthetic process"/>
    <property type="evidence" value="ECO:0007669"/>
    <property type="project" value="UniProtKB-ARBA"/>
</dbReference>
<keyword evidence="4" id="KW-1185">Reference proteome</keyword>
<dbReference type="InterPro" id="IPR043502">
    <property type="entry name" value="DNA/RNA_pol_sf"/>
</dbReference>
<organism evidence="3 4">
    <name type="scientific">Eumeta variegata</name>
    <name type="common">Bagworm moth</name>
    <name type="synonym">Eumeta japonica</name>
    <dbReference type="NCBI Taxonomy" id="151549"/>
    <lineage>
        <taxon>Eukaryota</taxon>
        <taxon>Metazoa</taxon>
        <taxon>Ecdysozoa</taxon>
        <taxon>Arthropoda</taxon>
        <taxon>Hexapoda</taxon>
        <taxon>Insecta</taxon>
        <taxon>Pterygota</taxon>
        <taxon>Neoptera</taxon>
        <taxon>Endopterygota</taxon>
        <taxon>Lepidoptera</taxon>
        <taxon>Glossata</taxon>
        <taxon>Ditrysia</taxon>
        <taxon>Tineoidea</taxon>
        <taxon>Psychidae</taxon>
        <taxon>Oiketicinae</taxon>
        <taxon>Eumeta</taxon>
    </lineage>
</organism>
<evidence type="ECO:0000256" key="1">
    <source>
        <dbReference type="SAM" id="MobiDB-lite"/>
    </source>
</evidence>
<dbReference type="OrthoDB" id="420169at2759"/>
<dbReference type="PANTHER" id="PTHR33064">
    <property type="entry name" value="POL PROTEIN"/>
    <property type="match status" value="1"/>
</dbReference>
<dbReference type="Gene3D" id="3.30.70.270">
    <property type="match status" value="1"/>
</dbReference>
<gene>
    <name evidence="3" type="primary">Tf2-9</name>
    <name evidence="3" type="ORF">EVAR_26908_1</name>
</gene>
<evidence type="ECO:0000313" key="3">
    <source>
        <dbReference type="EMBL" id="GBP41786.1"/>
    </source>
</evidence>
<accession>A0A4C1VRN1</accession>
<feature type="domain" description="Reverse transcriptase" evidence="2">
    <location>
        <begin position="211"/>
        <end position="311"/>
    </location>
</feature>
<evidence type="ECO:0000259" key="2">
    <source>
        <dbReference type="Pfam" id="PF00078"/>
    </source>
</evidence>
<name>A0A4C1VRN1_EUMVA</name>
<comment type="caution">
    <text evidence="3">The sequence shown here is derived from an EMBL/GenBank/DDBJ whole genome shotgun (WGS) entry which is preliminary data.</text>
</comment>
<reference evidence="3 4" key="1">
    <citation type="journal article" date="2019" name="Commun. Biol.">
        <title>The bagworm genome reveals a unique fibroin gene that provides high tensile strength.</title>
        <authorList>
            <person name="Kono N."/>
            <person name="Nakamura H."/>
            <person name="Ohtoshi R."/>
            <person name="Tomita M."/>
            <person name="Numata K."/>
            <person name="Arakawa K."/>
        </authorList>
    </citation>
    <scope>NUCLEOTIDE SEQUENCE [LARGE SCALE GENOMIC DNA]</scope>
</reference>
<dbReference type="FunFam" id="3.30.70.270:FF:000003">
    <property type="entry name" value="Transposon Ty3-G Gag-Pol polyprotein"/>
    <property type="match status" value="1"/>
</dbReference>
<feature type="region of interest" description="Disordered" evidence="1">
    <location>
        <begin position="84"/>
        <end position="104"/>
    </location>
</feature>
<dbReference type="InterPro" id="IPR051320">
    <property type="entry name" value="Viral_Replic_Matur_Polypro"/>
</dbReference>
<evidence type="ECO:0000313" key="4">
    <source>
        <dbReference type="Proteomes" id="UP000299102"/>
    </source>
</evidence>
<dbReference type="AlphaFoldDB" id="A0A4C1VRN1"/>
<dbReference type="SUPFAM" id="SSF56672">
    <property type="entry name" value="DNA/RNA polymerases"/>
    <property type="match status" value="1"/>
</dbReference>
<proteinExistence type="predicted"/>
<dbReference type="EMBL" id="BGZK01000406">
    <property type="protein sequence ID" value="GBP41786.1"/>
    <property type="molecule type" value="Genomic_DNA"/>
</dbReference>